<keyword evidence="8 10" id="KW-0414">Isoprene biosynthesis</keyword>
<keyword evidence="5 10" id="KW-0479">Metal-binding</keyword>
<dbReference type="EMBL" id="BAAAYX010000010">
    <property type="protein sequence ID" value="GAA3706990.1"/>
    <property type="molecule type" value="Genomic_DNA"/>
</dbReference>
<keyword evidence="13" id="KW-1185">Reference proteome</keyword>
<comment type="function">
    <text evidence="10">Catalyzes the 1,3-allylic rearrangement of the homoallylic substrate isopentenyl (IPP) to its highly electrophilic allylic isomer, dimethylallyl diphosphate (DMAPP).</text>
</comment>
<comment type="caution">
    <text evidence="12">The sequence shown here is derived from an EMBL/GenBank/DDBJ whole genome shotgun (WGS) entry which is preliminary data.</text>
</comment>
<organism evidence="12 13">
    <name type="scientific">Microlunatus aurantiacus</name>
    <dbReference type="NCBI Taxonomy" id="446786"/>
    <lineage>
        <taxon>Bacteria</taxon>
        <taxon>Bacillati</taxon>
        <taxon>Actinomycetota</taxon>
        <taxon>Actinomycetes</taxon>
        <taxon>Propionibacteriales</taxon>
        <taxon>Propionibacteriaceae</taxon>
        <taxon>Microlunatus</taxon>
    </lineage>
</organism>
<dbReference type="NCBIfam" id="TIGR02150">
    <property type="entry name" value="IPP_isom_1"/>
    <property type="match status" value="1"/>
</dbReference>
<evidence type="ECO:0000256" key="7">
    <source>
        <dbReference type="ARBA" id="ARBA00023211"/>
    </source>
</evidence>
<comment type="pathway">
    <text evidence="1 10">Isoprenoid biosynthesis; dimethylallyl diphosphate biosynthesis; dimethylallyl diphosphate from isopentenyl diphosphate: step 1/1.</text>
</comment>
<dbReference type="InterPro" id="IPR000086">
    <property type="entry name" value="NUDIX_hydrolase_dom"/>
</dbReference>
<proteinExistence type="inferred from homology"/>
<dbReference type="InterPro" id="IPR056375">
    <property type="entry name" value="Idi_bact"/>
</dbReference>
<feature type="binding site" evidence="10">
    <location>
        <position position="116"/>
    </location>
    <ligand>
        <name>Mn(2+)</name>
        <dbReference type="ChEBI" id="CHEBI:29035"/>
    </ligand>
</feature>
<evidence type="ECO:0000256" key="1">
    <source>
        <dbReference type="ARBA" id="ARBA00004826"/>
    </source>
</evidence>
<keyword evidence="7 10" id="KW-0464">Manganese</keyword>
<dbReference type="RefSeq" id="WP_344812817.1">
    <property type="nucleotide sequence ID" value="NZ_BAAAYX010000010.1"/>
</dbReference>
<evidence type="ECO:0000256" key="8">
    <source>
        <dbReference type="ARBA" id="ARBA00023229"/>
    </source>
</evidence>
<evidence type="ECO:0000256" key="4">
    <source>
        <dbReference type="ARBA" id="ARBA00022490"/>
    </source>
</evidence>
<feature type="binding site" evidence="10">
    <location>
        <position position="69"/>
    </location>
    <ligand>
        <name>Mn(2+)</name>
        <dbReference type="ChEBI" id="CHEBI:29035"/>
    </ligand>
</feature>
<feature type="active site" evidence="10">
    <location>
        <position position="116"/>
    </location>
</feature>
<feature type="binding site" evidence="10">
    <location>
        <position position="114"/>
    </location>
    <ligand>
        <name>Mn(2+)</name>
        <dbReference type="ChEBI" id="CHEBI:29035"/>
    </ligand>
</feature>
<reference evidence="13" key="1">
    <citation type="journal article" date="2019" name="Int. J. Syst. Evol. Microbiol.">
        <title>The Global Catalogue of Microorganisms (GCM) 10K type strain sequencing project: providing services to taxonomists for standard genome sequencing and annotation.</title>
        <authorList>
            <consortium name="The Broad Institute Genomics Platform"/>
            <consortium name="The Broad Institute Genome Sequencing Center for Infectious Disease"/>
            <person name="Wu L."/>
            <person name="Ma J."/>
        </authorList>
    </citation>
    <scope>NUCLEOTIDE SEQUENCE [LARGE SCALE GENOMIC DNA]</scope>
    <source>
        <strain evidence="13">JCM 16548</strain>
    </source>
</reference>
<feature type="domain" description="Nudix hydrolase" evidence="11">
    <location>
        <begin position="30"/>
        <end position="166"/>
    </location>
</feature>
<accession>A0ABP7DRD7</accession>
<evidence type="ECO:0000256" key="9">
    <source>
        <dbReference type="ARBA" id="ARBA00023235"/>
    </source>
</evidence>
<dbReference type="CDD" id="cd02885">
    <property type="entry name" value="NUDIX_IPP_Isomerase"/>
    <property type="match status" value="1"/>
</dbReference>
<feature type="active site" evidence="10">
    <location>
        <position position="67"/>
    </location>
</feature>
<evidence type="ECO:0000256" key="10">
    <source>
        <dbReference type="HAMAP-Rule" id="MF_00202"/>
    </source>
</evidence>
<dbReference type="SUPFAM" id="SSF55811">
    <property type="entry name" value="Nudix"/>
    <property type="match status" value="1"/>
</dbReference>
<keyword evidence="4 10" id="KW-0963">Cytoplasm</keyword>
<evidence type="ECO:0000313" key="12">
    <source>
        <dbReference type="EMBL" id="GAA3706990.1"/>
    </source>
</evidence>
<evidence type="ECO:0000256" key="5">
    <source>
        <dbReference type="ARBA" id="ARBA00022723"/>
    </source>
</evidence>
<dbReference type="Gene3D" id="3.90.79.10">
    <property type="entry name" value="Nucleoside Triphosphate Pyrophosphohydrolase"/>
    <property type="match status" value="1"/>
</dbReference>
<comment type="similarity">
    <text evidence="2 10">Belongs to the IPP isomerase type 1 family.</text>
</comment>
<comment type="cofactor">
    <cofactor evidence="10">
        <name>Mn(2+)</name>
        <dbReference type="ChEBI" id="CHEBI:29035"/>
    </cofactor>
    <text evidence="10">Binds 1 Mn(2+) ion per subunit.</text>
</comment>
<feature type="binding site" evidence="10">
    <location>
        <position position="25"/>
    </location>
    <ligand>
        <name>Mn(2+)</name>
        <dbReference type="ChEBI" id="CHEBI:29035"/>
    </ligand>
</feature>
<evidence type="ECO:0000256" key="6">
    <source>
        <dbReference type="ARBA" id="ARBA00022842"/>
    </source>
</evidence>
<evidence type="ECO:0000256" key="2">
    <source>
        <dbReference type="ARBA" id="ARBA00007579"/>
    </source>
</evidence>
<dbReference type="PROSITE" id="PS51462">
    <property type="entry name" value="NUDIX"/>
    <property type="match status" value="1"/>
</dbReference>
<comment type="cofactor">
    <cofactor evidence="10">
        <name>Mg(2+)</name>
        <dbReference type="ChEBI" id="CHEBI:18420"/>
    </cofactor>
    <text evidence="10">Binds 1 Mg(2+) ion per subunit. The magnesium ion binds only when substrate is bound.</text>
</comment>
<dbReference type="Proteomes" id="UP001500051">
    <property type="component" value="Unassembled WGS sequence"/>
</dbReference>
<keyword evidence="6 10" id="KW-0460">Magnesium</keyword>
<dbReference type="Pfam" id="PF00293">
    <property type="entry name" value="NUDIX"/>
    <property type="match status" value="1"/>
</dbReference>
<comment type="subcellular location">
    <subcellularLocation>
        <location evidence="10">Cytoplasm</location>
    </subcellularLocation>
</comment>
<dbReference type="NCBIfam" id="NF002995">
    <property type="entry name" value="PRK03759.1"/>
    <property type="match status" value="1"/>
</dbReference>
<dbReference type="InterPro" id="IPR015797">
    <property type="entry name" value="NUDIX_hydrolase-like_dom_sf"/>
</dbReference>
<dbReference type="InterPro" id="IPR011876">
    <property type="entry name" value="IsopentenylPP_isomerase_typ1"/>
</dbReference>
<dbReference type="PANTHER" id="PTHR10885:SF0">
    <property type="entry name" value="ISOPENTENYL-DIPHOSPHATE DELTA-ISOMERASE"/>
    <property type="match status" value="1"/>
</dbReference>
<dbReference type="EC" id="5.3.3.2" evidence="3 10"/>
<sequence length="177" mass="19336">MTVETVVLLNDRGEAIGTRDKAVVHTATTPLHLAFSLYLFDVAGRVLMTRRALTKKTWPGVWTNTCCGHPSPGESPGEAARRRLPQELGIEVGELTCALPDFAYTATDASGIVENEICPVFVGRLHPDAQVLPNSDEVMDWAWTPWEQLVAAISATPFVFSPWAVAQVREHPGHPLP</sequence>
<dbReference type="HAMAP" id="MF_00202">
    <property type="entry name" value="Idi"/>
    <property type="match status" value="1"/>
</dbReference>
<dbReference type="PANTHER" id="PTHR10885">
    <property type="entry name" value="ISOPENTENYL-DIPHOSPHATE DELTA-ISOMERASE"/>
    <property type="match status" value="1"/>
</dbReference>
<name>A0ABP7DRD7_9ACTN</name>
<evidence type="ECO:0000259" key="11">
    <source>
        <dbReference type="PROSITE" id="PS51462"/>
    </source>
</evidence>
<comment type="catalytic activity">
    <reaction evidence="10">
        <text>isopentenyl diphosphate = dimethylallyl diphosphate</text>
        <dbReference type="Rhea" id="RHEA:23284"/>
        <dbReference type="ChEBI" id="CHEBI:57623"/>
        <dbReference type="ChEBI" id="CHEBI:128769"/>
        <dbReference type="EC" id="5.3.3.2"/>
    </reaction>
</comment>
<feature type="binding site" evidence="10">
    <location>
        <position position="87"/>
    </location>
    <ligand>
        <name>Mg(2+)</name>
        <dbReference type="ChEBI" id="CHEBI:18420"/>
    </ligand>
</feature>
<evidence type="ECO:0000256" key="3">
    <source>
        <dbReference type="ARBA" id="ARBA00012057"/>
    </source>
</evidence>
<protein>
    <recommendedName>
        <fullName evidence="3 10">Isopentenyl-diphosphate Delta-isomerase</fullName>
        <shortName evidence="10">IPP isomerase</shortName>
        <ecNumber evidence="3 10">5.3.3.2</ecNumber>
    </recommendedName>
    <alternativeName>
        <fullName evidence="10">IPP:DMAPP isomerase</fullName>
    </alternativeName>
    <alternativeName>
        <fullName evidence="10">Isopentenyl pyrophosphate isomerase</fullName>
    </alternativeName>
</protein>
<evidence type="ECO:0000313" key="13">
    <source>
        <dbReference type="Proteomes" id="UP001500051"/>
    </source>
</evidence>
<gene>
    <name evidence="10 12" type="primary">idi</name>
    <name evidence="12" type="ORF">GCM10022204_26110</name>
</gene>
<keyword evidence="9 10" id="KW-0413">Isomerase</keyword>
<feature type="binding site" evidence="10">
    <location>
        <position position="32"/>
    </location>
    <ligand>
        <name>Mn(2+)</name>
        <dbReference type="ChEBI" id="CHEBI:29035"/>
    </ligand>
</feature>
<dbReference type="PIRSF" id="PIRSF018427">
    <property type="entry name" value="Isopntndiph_ism"/>
    <property type="match status" value="1"/>
</dbReference>